<dbReference type="EMBL" id="BJWF01000012">
    <property type="protein sequence ID" value="GEL91930.1"/>
    <property type="molecule type" value="Genomic_DNA"/>
</dbReference>
<accession>A0A511J1N6</accession>
<proteinExistence type="predicted"/>
<reference evidence="2 3" key="1">
    <citation type="submission" date="2019-07" db="EMBL/GenBank/DDBJ databases">
        <title>Whole genome shotgun sequence of Enterococcus villorum NBRC 100699.</title>
        <authorList>
            <person name="Hosoyama A."/>
            <person name="Uohara A."/>
            <person name="Ohji S."/>
            <person name="Ichikawa N."/>
        </authorList>
    </citation>
    <scope>NUCLEOTIDE SEQUENCE [LARGE SCALE GENOMIC DNA]</scope>
    <source>
        <strain evidence="2 3">NBRC 100699</strain>
    </source>
</reference>
<evidence type="ECO:0000256" key="1">
    <source>
        <dbReference type="SAM" id="SignalP"/>
    </source>
</evidence>
<dbReference type="Proteomes" id="UP000321830">
    <property type="component" value="Unassembled WGS sequence"/>
</dbReference>
<keyword evidence="1" id="KW-0732">Signal</keyword>
<evidence type="ECO:0000313" key="2">
    <source>
        <dbReference type="EMBL" id="GEL91930.1"/>
    </source>
</evidence>
<dbReference type="PROSITE" id="PS51257">
    <property type="entry name" value="PROKAR_LIPOPROTEIN"/>
    <property type="match status" value="1"/>
</dbReference>
<dbReference type="RefSeq" id="WP_010750085.1">
    <property type="nucleotide sequence ID" value="NZ_BJWF01000012.1"/>
</dbReference>
<sequence length="167" mass="18618">MIKKIITGALTSFTIFSACSPLLVNAEVVTQDKIVKSSSALNVLIPQEESKLNFLTYIGFEGITDSFEMAVHTFNKTTNKLNFQDGVSLINPGSHIFTTNQLIGIKSNGSEVVLDKQSATGGGFVFTIKYQTQINDYKDYTHFRIDVVYRDTLWNTERKATADFTID</sequence>
<evidence type="ECO:0008006" key="4">
    <source>
        <dbReference type="Google" id="ProtNLM"/>
    </source>
</evidence>
<organism evidence="2 3">
    <name type="scientific">Enterococcus villorum</name>
    <dbReference type="NCBI Taxonomy" id="112904"/>
    <lineage>
        <taxon>Bacteria</taxon>
        <taxon>Bacillati</taxon>
        <taxon>Bacillota</taxon>
        <taxon>Bacilli</taxon>
        <taxon>Lactobacillales</taxon>
        <taxon>Enterococcaceae</taxon>
        <taxon>Enterococcus</taxon>
    </lineage>
</organism>
<feature type="chain" id="PRO_5022027481" description="DUF5626 domain-containing protein" evidence="1">
    <location>
        <begin position="27"/>
        <end position="167"/>
    </location>
</feature>
<comment type="caution">
    <text evidence="2">The sequence shown here is derived from an EMBL/GenBank/DDBJ whole genome shotgun (WGS) entry which is preliminary data.</text>
</comment>
<dbReference type="AlphaFoldDB" id="A0A511J1N6"/>
<evidence type="ECO:0000313" key="3">
    <source>
        <dbReference type="Proteomes" id="UP000321830"/>
    </source>
</evidence>
<protein>
    <recommendedName>
        <fullName evidence="4">DUF5626 domain-containing protein</fullName>
    </recommendedName>
</protein>
<name>A0A511J1N6_9ENTE</name>
<feature type="signal peptide" evidence="1">
    <location>
        <begin position="1"/>
        <end position="26"/>
    </location>
</feature>
<gene>
    <name evidence="2" type="ORF">EVI01_12670</name>
</gene>